<comment type="caution">
    <text evidence="3">The sequence shown here is derived from an EMBL/GenBank/DDBJ whole genome shotgun (WGS) entry which is preliminary data.</text>
</comment>
<keyword evidence="2" id="KW-1133">Transmembrane helix</keyword>
<proteinExistence type="predicted"/>
<reference evidence="3 4" key="1">
    <citation type="submission" date="2015-09" db="EMBL/GenBank/DDBJ databases">
        <title>Genome sequence of Oxobacter pfennigii DSM 3222.</title>
        <authorList>
            <person name="Poehlein A."/>
            <person name="Bengelsdorf F.R."/>
            <person name="Schiel-Bengelsdorf B."/>
            <person name="Duerre P."/>
            <person name="Daniel R."/>
        </authorList>
    </citation>
    <scope>NUCLEOTIDE SEQUENCE [LARGE SCALE GENOMIC DNA]</scope>
    <source>
        <strain evidence="3 4">DSM 3222</strain>
    </source>
</reference>
<keyword evidence="2" id="KW-0472">Membrane</keyword>
<dbReference type="EMBL" id="LKET01000027">
    <property type="protein sequence ID" value="KPU45181.1"/>
    <property type="molecule type" value="Genomic_DNA"/>
</dbReference>
<evidence type="ECO:0000256" key="2">
    <source>
        <dbReference type="SAM" id="Phobius"/>
    </source>
</evidence>
<dbReference type="OrthoDB" id="2241695at2"/>
<dbReference type="AlphaFoldDB" id="A0A0P8YD66"/>
<protein>
    <submittedName>
        <fullName evidence="3">Uncharacterized protein</fullName>
    </submittedName>
</protein>
<evidence type="ECO:0000313" key="3">
    <source>
        <dbReference type="EMBL" id="KPU45181.1"/>
    </source>
</evidence>
<keyword evidence="2" id="KW-0812">Transmembrane</keyword>
<dbReference type="RefSeq" id="WP_054874394.1">
    <property type="nucleotide sequence ID" value="NZ_LKET01000027.1"/>
</dbReference>
<gene>
    <name evidence="3" type="ORF">OXPF_13080</name>
</gene>
<organism evidence="3 4">
    <name type="scientific">Oxobacter pfennigii</name>
    <dbReference type="NCBI Taxonomy" id="36849"/>
    <lineage>
        <taxon>Bacteria</taxon>
        <taxon>Bacillati</taxon>
        <taxon>Bacillota</taxon>
        <taxon>Clostridia</taxon>
        <taxon>Eubacteriales</taxon>
        <taxon>Clostridiaceae</taxon>
        <taxon>Oxobacter</taxon>
    </lineage>
</organism>
<sequence>MIKKRIIFAVAFTVIVLLAFILYFLLTWKVDIAVNGIEDSKGYTQKLKEAVLGDGIIEFTESEVNGIITTIIKEDEKLENKIKYAYISIADEKFLINIIIPVYNHDLYTSFLVKPEMAGTNISMNIENMTVGKVAIPINFFMSAVKSYLPENFKILNNNSLDIGNKIFNNEISGISVENNMLKIALKLDSQYNLGKIPDNPSGSGKENGAVAEAGSTSVVTPSMNQPEGSDTIKDAQSGGDTVNGSMPVQPGPTPEPIMDDEIKMRIAALSDTNSQLYKVLEEVKSSGAKSWIETVISVNSKMLQDINNSYTSDINAAKAVYKKLSEDVKYELKTAAFKNMNVSAVRFLIDTYDMQ</sequence>
<dbReference type="STRING" id="36849.OXPF_13080"/>
<name>A0A0P8YD66_9CLOT</name>
<evidence type="ECO:0000256" key="1">
    <source>
        <dbReference type="SAM" id="MobiDB-lite"/>
    </source>
</evidence>
<evidence type="ECO:0000313" key="4">
    <source>
        <dbReference type="Proteomes" id="UP000050326"/>
    </source>
</evidence>
<dbReference type="Proteomes" id="UP000050326">
    <property type="component" value="Unassembled WGS sequence"/>
</dbReference>
<feature type="compositionally biased region" description="Polar residues" evidence="1">
    <location>
        <begin position="215"/>
        <end position="229"/>
    </location>
</feature>
<feature type="region of interest" description="Disordered" evidence="1">
    <location>
        <begin position="198"/>
        <end position="254"/>
    </location>
</feature>
<feature type="transmembrane region" description="Helical" evidence="2">
    <location>
        <begin position="7"/>
        <end position="26"/>
    </location>
</feature>
<accession>A0A0P8YD66</accession>
<keyword evidence="4" id="KW-1185">Reference proteome</keyword>